<comment type="caution">
    <text evidence="1">The sequence shown here is derived from an EMBL/GenBank/DDBJ whole genome shotgun (WGS) entry which is preliminary data.</text>
</comment>
<evidence type="ECO:0000313" key="2">
    <source>
        <dbReference type="Proteomes" id="UP000310334"/>
    </source>
</evidence>
<reference evidence="1 2" key="1">
    <citation type="submission" date="2019-04" db="EMBL/GenBank/DDBJ databases">
        <title>Bacillus sediminilitoris sp. nov., isolated from a tidal flat sediment on the East China Sea.</title>
        <authorList>
            <person name="Wei Y."/>
            <person name="Mao H."/>
            <person name="Fang J."/>
        </authorList>
    </citation>
    <scope>NUCLEOTIDE SEQUENCE [LARGE SCALE GENOMIC DNA]</scope>
    <source>
        <strain evidence="1 2">DSL-17</strain>
    </source>
</reference>
<sequence>METNGMMSFIYKLTNWTMRLAYVNILWIVFSIMGLVIFGFFPATVAMFAVIRLSGKDEDVPVFKTFWKVYKQEFLKSNLLGLILIIIGLIFYMDFHFLKATSNTFLQQLYLPLVFLSCLFYLTVLYMFPIYVHYDLKTVQIFKNAFLIMIMNPLPTIYMIAGIIAVYFAVSYFPGLLPVFSGSILTLIISSSASLAFKKIERKKSELEAQG</sequence>
<dbReference type="AlphaFoldDB" id="A0A4S4BVY0"/>
<dbReference type="RefSeq" id="WP_136355482.1">
    <property type="nucleotide sequence ID" value="NZ_CP046266.1"/>
</dbReference>
<dbReference type="Pfam" id="PF04854">
    <property type="entry name" value="DUF624"/>
    <property type="match status" value="1"/>
</dbReference>
<proteinExistence type="predicted"/>
<name>A0A4S4BVY0_9BACI</name>
<protein>
    <submittedName>
        <fullName evidence="1">DUF624 domain-containing protein</fullName>
    </submittedName>
</protein>
<dbReference type="OrthoDB" id="2182676at2"/>
<dbReference type="EMBL" id="SSNT01000011">
    <property type="protein sequence ID" value="THF78591.1"/>
    <property type="molecule type" value="Genomic_DNA"/>
</dbReference>
<gene>
    <name evidence="1" type="ORF">E6W99_15595</name>
</gene>
<evidence type="ECO:0000313" key="1">
    <source>
        <dbReference type="EMBL" id="THF78591.1"/>
    </source>
</evidence>
<organism evidence="1 2">
    <name type="scientific">Metabacillus sediminilitoris</name>
    <dbReference type="NCBI Taxonomy" id="2567941"/>
    <lineage>
        <taxon>Bacteria</taxon>
        <taxon>Bacillati</taxon>
        <taxon>Bacillota</taxon>
        <taxon>Bacilli</taxon>
        <taxon>Bacillales</taxon>
        <taxon>Bacillaceae</taxon>
        <taxon>Metabacillus</taxon>
    </lineage>
</organism>
<accession>A0A4S4BVY0</accession>
<dbReference type="Proteomes" id="UP000310334">
    <property type="component" value="Unassembled WGS sequence"/>
</dbReference>
<keyword evidence="2" id="KW-1185">Reference proteome</keyword>
<dbReference type="InterPro" id="IPR006938">
    <property type="entry name" value="DUF624"/>
</dbReference>